<reference evidence="12" key="1">
    <citation type="journal article" date="2011" name="Environ. Microbiol.">
        <title>Time-series analyses of Monterey Bay coastal microbial picoplankton using a 'genome proxy' microarray.</title>
        <authorList>
            <person name="Rich V.I."/>
            <person name="Pham V.D."/>
            <person name="Eppley J."/>
            <person name="Shi Y."/>
            <person name="DeLong E.F."/>
        </authorList>
    </citation>
    <scope>NUCLEOTIDE SEQUENCE</scope>
</reference>
<dbReference type="Gene3D" id="3.40.50.1480">
    <property type="entry name" value="Adenosylhomocysteinase-like"/>
    <property type="match status" value="3"/>
</dbReference>
<name>E0Y047_9GAMM</name>
<dbReference type="CDD" id="cd00401">
    <property type="entry name" value="SAHH"/>
    <property type="match status" value="1"/>
</dbReference>
<feature type="domain" description="S-adenosyl-L-homocysteine hydrolase NAD binding" evidence="11">
    <location>
        <begin position="192"/>
        <end position="368"/>
    </location>
</feature>
<evidence type="ECO:0000256" key="6">
    <source>
        <dbReference type="HAMAP-Rule" id="MF_00563"/>
    </source>
</evidence>
<evidence type="ECO:0000256" key="4">
    <source>
        <dbReference type="ARBA" id="ARBA00022801"/>
    </source>
</evidence>
<dbReference type="InterPro" id="IPR020082">
    <property type="entry name" value="S-Ado-L-homoCys_hydrolase_CS"/>
</dbReference>
<evidence type="ECO:0000256" key="2">
    <source>
        <dbReference type="ARBA" id="ARBA00022490"/>
    </source>
</evidence>
<dbReference type="SUPFAM" id="SSF52283">
    <property type="entry name" value="Formate/glycerate dehydrogenase catalytic domain-like"/>
    <property type="match status" value="1"/>
</dbReference>
<feature type="binding site" evidence="6 7">
    <location>
        <position position="132"/>
    </location>
    <ligand>
        <name>substrate</name>
    </ligand>
</feature>
<gene>
    <name evidence="6" type="primary">ahcY</name>
</gene>
<feature type="binding site" evidence="6 7">
    <location>
        <position position="56"/>
    </location>
    <ligand>
        <name>substrate</name>
    </ligand>
</feature>
<dbReference type="EC" id="3.13.2.1" evidence="6"/>
<organism evidence="12">
    <name type="scientific">uncultured gamma proteobacterium EB000_65A11</name>
    <dbReference type="NCBI Taxonomy" id="710972"/>
    <lineage>
        <taxon>Bacteria</taxon>
        <taxon>Pseudomonadati</taxon>
        <taxon>Pseudomonadota</taxon>
        <taxon>Gammaproteobacteria</taxon>
        <taxon>environmental samples</taxon>
    </lineage>
</organism>
<feature type="binding site" evidence="6 8">
    <location>
        <begin position="314"/>
        <end position="316"/>
    </location>
    <ligand>
        <name>NAD(+)</name>
        <dbReference type="ChEBI" id="CHEBI:57540"/>
    </ligand>
</feature>
<evidence type="ECO:0000256" key="5">
    <source>
        <dbReference type="ARBA" id="ARBA00023027"/>
    </source>
</evidence>
<sequence length="455" mass="50543">MTNQDYKVADISLAAFGQAEIDLAEAEMPALMALRTKYKNEQPLAGARIMGCIHMTIQTAVLMDTLTELGAELRWSSCNIFSTQDHAAAAMAAKGIPTFAWKGETEDEFNWCIEQTILENGQPWDANMILDDGGDLTLMVHEKYPQMLEKIHGITEETTTGVHRLVEMLEKGELRVPAINVNDSVTKSKNDNKYGCRHSLNDAVKRATDMLMAGKQALVIGYGDVGKGSAQSLRQEGMIVKVVEVDPICAMQACMDGYEVVSPYNGGINTGEISDIDKRLMNNIDLVVTCTGNVHVCDSNILSTVKRNAIVCNIGHFDTEIDTQFMRDNWRWEEVKPQVDKVYRSDDPKDYVILLSEGRLVNLGNATGHPSRIMDGSFANQVLAQMYLFERAWADHDQQQRQEVTVEVLPKALDEEVAGYMVAGFGGLLTQLTNNQADYINVPVEGPFKPEAYKY</sequence>
<dbReference type="InterPro" id="IPR036291">
    <property type="entry name" value="NAD(P)-bd_dom_sf"/>
</dbReference>
<dbReference type="InterPro" id="IPR042172">
    <property type="entry name" value="Adenosylhomocyst_ase-like_sf"/>
</dbReference>
<dbReference type="AlphaFoldDB" id="E0Y047"/>
<feature type="binding site" evidence="6 7">
    <location>
        <position position="191"/>
    </location>
    <ligand>
        <name>substrate</name>
    </ligand>
</feature>
<evidence type="ECO:0000256" key="9">
    <source>
        <dbReference type="RuleBase" id="RU000548"/>
    </source>
</evidence>
<dbReference type="PANTHER" id="PTHR23420:SF0">
    <property type="entry name" value="ADENOSYLHOMOCYSTEINASE"/>
    <property type="match status" value="1"/>
</dbReference>
<dbReference type="GO" id="GO:0071269">
    <property type="term" value="P:L-homocysteine biosynthetic process"/>
    <property type="evidence" value="ECO:0007669"/>
    <property type="project" value="UniProtKB-UniRule"/>
</dbReference>
<dbReference type="HAMAP" id="MF_00563">
    <property type="entry name" value="AdoHcyase"/>
    <property type="match status" value="1"/>
</dbReference>
<feature type="binding site" evidence="6 8">
    <location>
        <position position="362"/>
    </location>
    <ligand>
        <name>NAD(+)</name>
        <dbReference type="ChEBI" id="CHEBI:57540"/>
    </ligand>
</feature>
<keyword evidence="5 6" id="KW-0520">NAD</keyword>
<dbReference type="PROSITE" id="PS00738">
    <property type="entry name" value="ADOHCYASE_1"/>
    <property type="match status" value="1"/>
</dbReference>
<evidence type="ECO:0000259" key="11">
    <source>
        <dbReference type="SMART" id="SM00997"/>
    </source>
</evidence>
<accession>E0Y047</accession>
<feature type="binding site" evidence="6">
    <location>
        <begin position="221"/>
        <end position="226"/>
    </location>
    <ligand>
        <name>NAD(+)</name>
        <dbReference type="ChEBI" id="CHEBI:57540"/>
    </ligand>
</feature>
<dbReference type="GO" id="GO:0033353">
    <property type="term" value="P:S-adenosylmethionine cycle"/>
    <property type="evidence" value="ECO:0007669"/>
    <property type="project" value="TreeGrafter"/>
</dbReference>
<dbReference type="Pfam" id="PF05221">
    <property type="entry name" value="AdoHcyase"/>
    <property type="match status" value="1"/>
</dbReference>
<proteinExistence type="inferred from homology"/>
<dbReference type="InterPro" id="IPR015878">
    <property type="entry name" value="Ado_hCys_hydrolase_NAD-bd"/>
</dbReference>
<feature type="binding site" evidence="8">
    <location>
        <position position="369"/>
    </location>
    <ligand>
        <name>NAD(+)</name>
        <dbReference type="ChEBI" id="CHEBI:57540"/>
    </ligand>
</feature>
<keyword evidence="3 6" id="KW-0554">One-carbon metabolism</keyword>
<evidence type="ECO:0000256" key="7">
    <source>
        <dbReference type="PIRSR" id="PIRSR001109-1"/>
    </source>
</evidence>
<dbReference type="FunFam" id="3.40.50.1480:FF:000007">
    <property type="entry name" value="Adenosylhomocysteinase"/>
    <property type="match status" value="1"/>
</dbReference>
<dbReference type="InterPro" id="IPR000043">
    <property type="entry name" value="Adenosylhomocysteinase-like"/>
</dbReference>
<feature type="binding site" evidence="6 8">
    <location>
        <position position="244"/>
    </location>
    <ligand>
        <name>NAD(+)</name>
        <dbReference type="ChEBI" id="CHEBI:57540"/>
    </ligand>
</feature>
<feature type="binding site" evidence="6 8">
    <location>
        <begin position="158"/>
        <end position="160"/>
    </location>
    <ligand>
        <name>NAD(+)</name>
        <dbReference type="ChEBI" id="CHEBI:57540"/>
    </ligand>
</feature>
<comment type="similarity">
    <text evidence="1 6 10">Belongs to the adenosylhomocysteinase family.</text>
</comment>
<keyword evidence="4 6" id="KW-0378">Hydrolase</keyword>
<protein>
    <recommendedName>
        <fullName evidence="6">Adenosylhomocysteinase</fullName>
        <ecNumber evidence="6">3.13.2.1</ecNumber>
    </recommendedName>
    <alternativeName>
        <fullName evidence="6">S-adenosyl-L-homocysteine hydrolase</fullName>
        <shortName evidence="6">AdoHcyase</shortName>
    </alternativeName>
</protein>
<feature type="binding site" evidence="6">
    <location>
        <position position="293"/>
    </location>
    <ligand>
        <name>NAD(+)</name>
        <dbReference type="ChEBI" id="CHEBI:57540"/>
    </ligand>
</feature>
<comment type="cofactor">
    <cofactor evidence="6 8 9">
        <name>NAD(+)</name>
        <dbReference type="ChEBI" id="CHEBI:57540"/>
    </cofactor>
    <text evidence="6 8 9">Binds 1 NAD(+) per subunit.</text>
</comment>
<dbReference type="EMBL" id="GU474936">
    <property type="protein sequence ID" value="ADI20038.1"/>
    <property type="molecule type" value="Genomic_DNA"/>
</dbReference>
<comment type="subcellular location">
    <subcellularLocation>
        <location evidence="6">Cytoplasm</location>
    </subcellularLocation>
</comment>
<dbReference type="FunFam" id="3.40.50.1480:FF:000006">
    <property type="entry name" value="Adenosylhomocysteinase"/>
    <property type="match status" value="1"/>
</dbReference>
<dbReference type="PROSITE" id="PS00739">
    <property type="entry name" value="ADOHCYASE_2"/>
    <property type="match status" value="1"/>
</dbReference>
<dbReference type="NCBIfam" id="NF004005">
    <property type="entry name" value="PRK05476.2-3"/>
    <property type="match status" value="1"/>
</dbReference>
<dbReference type="PIRSF" id="PIRSF001109">
    <property type="entry name" value="Ad_hcy_hydrolase"/>
    <property type="match status" value="1"/>
</dbReference>
<comment type="function">
    <text evidence="6">May play a key role in the regulation of the intracellular concentration of adenosylhomocysteine.</text>
</comment>
<feature type="binding site" evidence="6 7">
    <location>
        <position position="187"/>
    </location>
    <ligand>
        <name>substrate</name>
    </ligand>
</feature>
<dbReference type="UniPathway" id="UPA00314">
    <property type="reaction ID" value="UER00076"/>
</dbReference>
<dbReference type="GO" id="GO:0004013">
    <property type="term" value="F:adenosylhomocysteinase activity"/>
    <property type="evidence" value="ECO:0007669"/>
    <property type="project" value="UniProtKB-UniRule"/>
</dbReference>
<evidence type="ECO:0000256" key="8">
    <source>
        <dbReference type="PIRSR" id="PIRSR001109-2"/>
    </source>
</evidence>
<keyword evidence="2 6" id="KW-0963">Cytoplasm</keyword>
<dbReference type="SUPFAM" id="SSF51735">
    <property type="entry name" value="NAD(P)-binding Rossmann-fold domains"/>
    <property type="match status" value="1"/>
</dbReference>
<evidence type="ECO:0000256" key="10">
    <source>
        <dbReference type="RuleBase" id="RU004166"/>
    </source>
</evidence>
<dbReference type="NCBIfam" id="TIGR00936">
    <property type="entry name" value="ahcY"/>
    <property type="match status" value="1"/>
</dbReference>
<dbReference type="SMART" id="SM00996">
    <property type="entry name" value="AdoHcyase"/>
    <property type="match status" value="1"/>
</dbReference>
<feature type="binding site" evidence="8">
    <location>
        <begin position="223"/>
        <end position="228"/>
    </location>
    <ligand>
        <name>NAD(+)</name>
        <dbReference type="ChEBI" id="CHEBI:57540"/>
    </ligand>
</feature>
<dbReference type="GO" id="GO:0005829">
    <property type="term" value="C:cytosol"/>
    <property type="evidence" value="ECO:0007669"/>
    <property type="project" value="TreeGrafter"/>
</dbReference>
<evidence type="ECO:0000256" key="1">
    <source>
        <dbReference type="ARBA" id="ARBA00007122"/>
    </source>
</evidence>
<evidence type="ECO:0000313" key="12">
    <source>
        <dbReference type="EMBL" id="ADI20038.1"/>
    </source>
</evidence>
<comment type="catalytic activity">
    <reaction evidence="6 9">
        <text>S-adenosyl-L-homocysteine + H2O = L-homocysteine + adenosine</text>
        <dbReference type="Rhea" id="RHEA:21708"/>
        <dbReference type="ChEBI" id="CHEBI:15377"/>
        <dbReference type="ChEBI" id="CHEBI:16335"/>
        <dbReference type="ChEBI" id="CHEBI:57856"/>
        <dbReference type="ChEBI" id="CHEBI:58199"/>
        <dbReference type="EC" id="3.13.2.1"/>
    </reaction>
</comment>
<feature type="binding site" evidence="6 7">
    <location>
        <position position="157"/>
    </location>
    <ligand>
        <name>substrate</name>
    </ligand>
</feature>
<dbReference type="GO" id="GO:0006730">
    <property type="term" value="P:one-carbon metabolic process"/>
    <property type="evidence" value="ECO:0007669"/>
    <property type="project" value="UniProtKB-UniRule"/>
</dbReference>
<comment type="pathway">
    <text evidence="6 9">Amino-acid biosynthesis; L-homocysteine biosynthesis; L-homocysteine from S-adenosyl-L-homocysteine: step 1/1.</text>
</comment>
<dbReference type="Gene3D" id="3.40.50.720">
    <property type="entry name" value="NAD(P)-binding Rossmann-like Domain"/>
    <property type="match status" value="1"/>
</dbReference>
<dbReference type="Pfam" id="PF00670">
    <property type="entry name" value="AdoHcyase_NAD"/>
    <property type="match status" value="1"/>
</dbReference>
<dbReference type="SMART" id="SM00997">
    <property type="entry name" value="AdoHcyase_NAD"/>
    <property type="match status" value="1"/>
</dbReference>
<dbReference type="PANTHER" id="PTHR23420">
    <property type="entry name" value="ADENOSYLHOMOCYSTEINASE"/>
    <property type="match status" value="1"/>
</dbReference>
<evidence type="ECO:0000256" key="3">
    <source>
        <dbReference type="ARBA" id="ARBA00022563"/>
    </source>
</evidence>
<feature type="binding site" evidence="6">
    <location>
        <position position="192"/>
    </location>
    <ligand>
        <name>NAD(+)</name>
        <dbReference type="ChEBI" id="CHEBI:57540"/>
    </ligand>
</feature>